<evidence type="ECO:0000256" key="2">
    <source>
        <dbReference type="ARBA" id="ARBA00005236"/>
    </source>
</evidence>
<evidence type="ECO:0000313" key="9">
    <source>
        <dbReference type="EMBL" id="MXR71008.1"/>
    </source>
</evidence>
<evidence type="ECO:0000256" key="1">
    <source>
        <dbReference type="ARBA" id="ARBA00004651"/>
    </source>
</evidence>
<dbReference type="InterPro" id="IPR051447">
    <property type="entry name" value="Lipoprotein-release_system"/>
</dbReference>
<proteinExistence type="inferred from homology"/>
<keyword evidence="4 7" id="KW-0812">Transmembrane</keyword>
<dbReference type="EMBL" id="WRPA01000030">
    <property type="protein sequence ID" value="MXR71008.1"/>
    <property type="molecule type" value="Genomic_DNA"/>
</dbReference>
<protein>
    <submittedName>
        <fullName evidence="9">FtsX-like permease family protein</fullName>
    </submittedName>
</protein>
<feature type="transmembrane region" description="Helical" evidence="7">
    <location>
        <begin position="310"/>
        <end position="337"/>
    </location>
</feature>
<evidence type="ECO:0000256" key="4">
    <source>
        <dbReference type="ARBA" id="ARBA00022692"/>
    </source>
</evidence>
<feature type="transmembrane region" description="Helical" evidence="7">
    <location>
        <begin position="439"/>
        <end position="459"/>
    </location>
</feature>
<feature type="transmembrane region" description="Helical" evidence="7">
    <location>
        <begin position="266"/>
        <end position="289"/>
    </location>
</feature>
<reference evidence="9 10" key="1">
    <citation type="submission" date="2019-12" db="EMBL/GenBank/DDBJ databases">
        <title>Shewanella insulae sp. nov., isolated from a tidal flat.</title>
        <authorList>
            <person name="Yoon J.-H."/>
        </authorList>
    </citation>
    <scope>NUCLEOTIDE SEQUENCE [LARGE SCALE GENOMIC DNA]</scope>
    <source>
        <strain evidence="9 10">JBTF-M18</strain>
    </source>
</reference>
<comment type="caution">
    <text evidence="9">The sequence shown here is derived from an EMBL/GenBank/DDBJ whole genome shotgun (WGS) entry which is preliminary data.</text>
</comment>
<feature type="transmembrane region" description="Helical" evidence="7">
    <location>
        <begin position="30"/>
        <end position="51"/>
    </location>
</feature>
<dbReference type="Proteomes" id="UP000474778">
    <property type="component" value="Unassembled WGS sequence"/>
</dbReference>
<feature type="transmembrane region" description="Helical" evidence="7">
    <location>
        <begin position="368"/>
        <end position="388"/>
    </location>
</feature>
<keyword evidence="3" id="KW-1003">Cell membrane</keyword>
<dbReference type="AlphaFoldDB" id="A0A6L7I6G0"/>
<feature type="transmembrane region" description="Helical" evidence="7">
    <location>
        <begin position="809"/>
        <end position="832"/>
    </location>
</feature>
<dbReference type="PANTHER" id="PTHR30489">
    <property type="entry name" value="LIPOPROTEIN-RELEASING SYSTEM TRANSMEMBRANE PROTEIN LOLE"/>
    <property type="match status" value="1"/>
</dbReference>
<dbReference type="PANTHER" id="PTHR30489:SF0">
    <property type="entry name" value="LIPOPROTEIN-RELEASING SYSTEM TRANSMEMBRANE PROTEIN LOLE"/>
    <property type="match status" value="1"/>
</dbReference>
<evidence type="ECO:0000256" key="3">
    <source>
        <dbReference type="ARBA" id="ARBA00022475"/>
    </source>
</evidence>
<feature type="transmembrane region" description="Helical" evidence="7">
    <location>
        <begin position="416"/>
        <end position="433"/>
    </location>
</feature>
<name>A0A6L7I6G0_9GAMM</name>
<feature type="domain" description="ABC3 transporter permease C-terminal" evidence="8">
    <location>
        <begin position="722"/>
        <end position="838"/>
    </location>
</feature>
<dbReference type="GO" id="GO:0098797">
    <property type="term" value="C:plasma membrane protein complex"/>
    <property type="evidence" value="ECO:0007669"/>
    <property type="project" value="TreeGrafter"/>
</dbReference>
<sequence>MNRRADKGGQALLHATRLTLKVFVAHYRKAPLQAGAILIGIVLAVTLLTGVRATNESAIDSYGQASELLSAQASNLVTPQPGKPLSESLYFDLRAQGFHHSLAVLQGTALDSTQHRWQVTGSDLIAALSAIAPSSSEQQTEEQANEFADSKMPLSGPLPLAAMLAGEPMLVMSEAQARRLPEPWLNLNGVRIKVVAVDEGYKLGDRLLMDISLAQQLLGKPGELSYIALFDPPGERQPQLTSLIKGRGELVESDNGEAMKALTNSFHLNLTAMSLLAFIVGLFIAYNGVRYSLLKRKRLIIQLQQQGVRRAAIMIALGLELILLVLLGSLIGFILGLQLSFWLQPMVSVTLEQLYGANILPGQWRWQWLVQASLLTLIAALLACGSLLRELLNQPLAQSSGQLSQQRSSQLAQNRLMLLACVLGVITLILMPLSQDYRLTMALLGLVVIAIPLALPYQLRRLIALLQKISPKGLIGYQISETRELLAPLSLAMMAMLLALTANIAMNSLVGSFEITLKQWLDARLHAQLYLRPPASQMAEVEKMLSQAPEVTGLYKQWLLKSHYQQTPIFLLTRDPYSIEHTSIIKQARPDLWRAFFAADADTPPLALVSEPFAIKQGKQLGDKIQITALGETELTIGAIYYDYGNPYGEVIIPPSLWHRANLGETPLSLALTLNTDVTQFSQQIQTRFELPQALIYSQEKIKAQAITMFKRTFSITQVLNSLTLMVAAIGLFSACYMLTQARLAPIARLYALGVNRRQLVWLVIGQMLLMVLLTCLVALPTGALLGYLLIHKVTLQAFGWTIAMVWDWLAYLELVGLALLASTLAVAFPLYQQTKRPLVSSLQREVI</sequence>
<keyword evidence="6 7" id="KW-0472">Membrane</keyword>
<feature type="domain" description="ABC3 transporter permease C-terminal" evidence="8">
    <location>
        <begin position="272"/>
        <end position="395"/>
    </location>
</feature>
<organism evidence="9 10">
    <name type="scientific">Shewanella insulae</name>
    <dbReference type="NCBI Taxonomy" id="2681496"/>
    <lineage>
        <taxon>Bacteria</taxon>
        <taxon>Pseudomonadati</taxon>
        <taxon>Pseudomonadota</taxon>
        <taxon>Gammaproteobacteria</taxon>
        <taxon>Alteromonadales</taxon>
        <taxon>Shewanellaceae</taxon>
        <taxon>Shewanella</taxon>
    </lineage>
</organism>
<keyword evidence="5 7" id="KW-1133">Transmembrane helix</keyword>
<evidence type="ECO:0000256" key="5">
    <source>
        <dbReference type="ARBA" id="ARBA00022989"/>
    </source>
</evidence>
<evidence type="ECO:0000256" key="7">
    <source>
        <dbReference type="SAM" id="Phobius"/>
    </source>
</evidence>
<feature type="transmembrane region" description="Helical" evidence="7">
    <location>
        <begin position="719"/>
        <end position="739"/>
    </location>
</feature>
<dbReference type="Pfam" id="PF02687">
    <property type="entry name" value="FtsX"/>
    <property type="match status" value="2"/>
</dbReference>
<feature type="transmembrane region" description="Helical" evidence="7">
    <location>
        <begin position="760"/>
        <end position="789"/>
    </location>
</feature>
<comment type="subcellular location">
    <subcellularLocation>
        <location evidence="1">Cell membrane</location>
        <topology evidence="1">Multi-pass membrane protein</topology>
    </subcellularLocation>
</comment>
<comment type="similarity">
    <text evidence="2">Belongs to the ABC-4 integral membrane protein family. LolC/E subfamily.</text>
</comment>
<dbReference type="GO" id="GO:0044874">
    <property type="term" value="P:lipoprotein localization to outer membrane"/>
    <property type="evidence" value="ECO:0007669"/>
    <property type="project" value="TreeGrafter"/>
</dbReference>
<evidence type="ECO:0000256" key="6">
    <source>
        <dbReference type="ARBA" id="ARBA00023136"/>
    </source>
</evidence>
<feature type="transmembrane region" description="Helical" evidence="7">
    <location>
        <begin position="485"/>
        <end position="506"/>
    </location>
</feature>
<evidence type="ECO:0000313" key="10">
    <source>
        <dbReference type="Proteomes" id="UP000474778"/>
    </source>
</evidence>
<evidence type="ECO:0000259" key="8">
    <source>
        <dbReference type="Pfam" id="PF02687"/>
    </source>
</evidence>
<gene>
    <name evidence="9" type="ORF">GNT65_20330</name>
</gene>
<keyword evidence="10" id="KW-1185">Reference proteome</keyword>
<accession>A0A6L7I6G0</accession>
<dbReference type="InterPro" id="IPR003838">
    <property type="entry name" value="ABC3_permease_C"/>
</dbReference>